<evidence type="ECO:0000313" key="2">
    <source>
        <dbReference type="EMBL" id="CAI6373312.1"/>
    </source>
</evidence>
<keyword evidence="3" id="KW-1185">Reference proteome</keyword>
<reference evidence="2 3" key="1">
    <citation type="submission" date="2023-01" db="EMBL/GenBank/DDBJ databases">
        <authorList>
            <person name="Whitehead M."/>
        </authorList>
    </citation>
    <scope>NUCLEOTIDE SEQUENCE [LARGE SCALE GENOMIC DNA]</scope>
</reference>
<name>A0AAV0XZZ6_9HEMI</name>
<dbReference type="EMBL" id="CARXXK010001085">
    <property type="protein sequence ID" value="CAI6373312.1"/>
    <property type="molecule type" value="Genomic_DNA"/>
</dbReference>
<feature type="compositionally biased region" description="Polar residues" evidence="1">
    <location>
        <begin position="22"/>
        <end position="33"/>
    </location>
</feature>
<feature type="region of interest" description="Disordered" evidence="1">
    <location>
        <begin position="1"/>
        <end position="33"/>
    </location>
</feature>
<comment type="caution">
    <text evidence="2">The sequence shown here is derived from an EMBL/GenBank/DDBJ whole genome shotgun (WGS) entry which is preliminary data.</text>
</comment>
<organism evidence="2 3">
    <name type="scientific">Macrosiphum euphorbiae</name>
    <name type="common">potato aphid</name>
    <dbReference type="NCBI Taxonomy" id="13131"/>
    <lineage>
        <taxon>Eukaryota</taxon>
        <taxon>Metazoa</taxon>
        <taxon>Ecdysozoa</taxon>
        <taxon>Arthropoda</taxon>
        <taxon>Hexapoda</taxon>
        <taxon>Insecta</taxon>
        <taxon>Pterygota</taxon>
        <taxon>Neoptera</taxon>
        <taxon>Paraneoptera</taxon>
        <taxon>Hemiptera</taxon>
        <taxon>Sternorrhyncha</taxon>
        <taxon>Aphidomorpha</taxon>
        <taxon>Aphidoidea</taxon>
        <taxon>Aphididae</taxon>
        <taxon>Macrosiphini</taxon>
        <taxon>Macrosiphum</taxon>
    </lineage>
</organism>
<protein>
    <submittedName>
        <fullName evidence="2">Uncharacterized protein</fullName>
    </submittedName>
</protein>
<proteinExistence type="predicted"/>
<dbReference type="AlphaFoldDB" id="A0AAV0XZZ6"/>
<evidence type="ECO:0000313" key="3">
    <source>
        <dbReference type="Proteomes" id="UP001160148"/>
    </source>
</evidence>
<gene>
    <name evidence="2" type="ORF">MEUPH1_LOCUS27081</name>
</gene>
<evidence type="ECO:0000256" key="1">
    <source>
        <dbReference type="SAM" id="MobiDB-lite"/>
    </source>
</evidence>
<dbReference type="Proteomes" id="UP001160148">
    <property type="component" value="Unassembled WGS sequence"/>
</dbReference>
<sequence>MGKKNALQFNDIDIDSSRNDQHSTIPDNEKQQNLQEQIRETLKKMIDLTYIVNTNNHSKELSEQLKILNCVHSKMNSMPNKENGLLLLPPKRSSEQLLDIPKYHKKKETCVRRRYYY</sequence>
<accession>A0AAV0XZZ6</accession>